<sequence>MVGHHAPIRNLQATGYHFTTLVERTAFPAYQSVQAWEQDSLQSTRRCSLINHLSNANPDQTQTSPPPVQGPTQRPFNVFQNDGPPTIIIERVTLDRP</sequence>
<evidence type="ECO:0000256" key="1">
    <source>
        <dbReference type="SAM" id="MobiDB-lite"/>
    </source>
</evidence>
<evidence type="ECO:0000313" key="3">
    <source>
        <dbReference type="Proteomes" id="UP000807342"/>
    </source>
</evidence>
<reference evidence="2" key="1">
    <citation type="submission" date="2020-11" db="EMBL/GenBank/DDBJ databases">
        <authorList>
            <consortium name="DOE Joint Genome Institute"/>
            <person name="Ahrendt S."/>
            <person name="Riley R."/>
            <person name="Andreopoulos W."/>
            <person name="Labutti K."/>
            <person name="Pangilinan J."/>
            <person name="Ruiz-Duenas F.J."/>
            <person name="Barrasa J.M."/>
            <person name="Sanchez-Garcia M."/>
            <person name="Camarero S."/>
            <person name="Miyauchi S."/>
            <person name="Serrano A."/>
            <person name="Linde D."/>
            <person name="Babiker R."/>
            <person name="Drula E."/>
            <person name="Ayuso-Fernandez I."/>
            <person name="Pacheco R."/>
            <person name="Padilla G."/>
            <person name="Ferreira P."/>
            <person name="Barriuso J."/>
            <person name="Kellner H."/>
            <person name="Castanera R."/>
            <person name="Alfaro M."/>
            <person name="Ramirez L."/>
            <person name="Pisabarro A.G."/>
            <person name="Kuo A."/>
            <person name="Tritt A."/>
            <person name="Lipzen A."/>
            <person name="He G."/>
            <person name="Yan M."/>
            <person name="Ng V."/>
            <person name="Cullen D."/>
            <person name="Martin F."/>
            <person name="Rosso M.-N."/>
            <person name="Henrissat B."/>
            <person name="Hibbett D."/>
            <person name="Martinez A.T."/>
            <person name="Grigoriev I.V."/>
        </authorList>
    </citation>
    <scope>NUCLEOTIDE SEQUENCE</scope>
    <source>
        <strain evidence="2">MF-IS2</strain>
    </source>
</reference>
<proteinExistence type="predicted"/>
<gene>
    <name evidence="2" type="ORF">P691DRAFT_40311</name>
</gene>
<dbReference type="EMBL" id="MU151159">
    <property type="protein sequence ID" value="KAF9448507.1"/>
    <property type="molecule type" value="Genomic_DNA"/>
</dbReference>
<protein>
    <submittedName>
        <fullName evidence="2">Uncharacterized protein</fullName>
    </submittedName>
</protein>
<evidence type="ECO:0000313" key="2">
    <source>
        <dbReference type="EMBL" id="KAF9448507.1"/>
    </source>
</evidence>
<keyword evidence="3" id="KW-1185">Reference proteome</keyword>
<comment type="caution">
    <text evidence="2">The sequence shown here is derived from an EMBL/GenBank/DDBJ whole genome shotgun (WGS) entry which is preliminary data.</text>
</comment>
<accession>A0A9P6C261</accession>
<dbReference type="AlphaFoldDB" id="A0A9P6C261"/>
<feature type="compositionally biased region" description="Polar residues" evidence="1">
    <location>
        <begin position="54"/>
        <end position="63"/>
    </location>
</feature>
<dbReference type="Proteomes" id="UP000807342">
    <property type="component" value="Unassembled WGS sequence"/>
</dbReference>
<feature type="compositionally biased region" description="Polar residues" evidence="1">
    <location>
        <begin position="70"/>
        <end position="80"/>
    </location>
</feature>
<feature type="region of interest" description="Disordered" evidence="1">
    <location>
        <begin position="54"/>
        <end position="82"/>
    </location>
</feature>
<name>A0A9P6C261_9AGAR</name>
<organism evidence="2 3">
    <name type="scientific">Macrolepiota fuliginosa MF-IS2</name>
    <dbReference type="NCBI Taxonomy" id="1400762"/>
    <lineage>
        <taxon>Eukaryota</taxon>
        <taxon>Fungi</taxon>
        <taxon>Dikarya</taxon>
        <taxon>Basidiomycota</taxon>
        <taxon>Agaricomycotina</taxon>
        <taxon>Agaricomycetes</taxon>
        <taxon>Agaricomycetidae</taxon>
        <taxon>Agaricales</taxon>
        <taxon>Agaricineae</taxon>
        <taxon>Agaricaceae</taxon>
        <taxon>Macrolepiota</taxon>
    </lineage>
</organism>